<sequence>MKNLVRDDLQLKKQIAFLEQSQRDKRDQTVVKWVLLPAMLYVLAHLFYFLWKG</sequence>
<proteinExistence type="predicted"/>
<protein>
    <submittedName>
        <fullName evidence="2">Uncharacterized protein</fullName>
    </submittedName>
</protein>
<reference evidence="2" key="1">
    <citation type="submission" date="2020-04" db="EMBL/GenBank/DDBJ databases">
        <authorList>
            <person name="Chiriac C."/>
            <person name="Salcher M."/>
            <person name="Ghai R."/>
            <person name="Kavagutti S V."/>
        </authorList>
    </citation>
    <scope>NUCLEOTIDE SEQUENCE</scope>
</reference>
<name>A0A6J5KUA0_9CAUD</name>
<accession>A0A6J5KUA0</accession>
<dbReference type="EMBL" id="LR796179">
    <property type="protein sequence ID" value="CAB4124852.1"/>
    <property type="molecule type" value="Genomic_DNA"/>
</dbReference>
<keyword evidence="1" id="KW-1133">Transmembrane helix</keyword>
<evidence type="ECO:0000313" key="2">
    <source>
        <dbReference type="EMBL" id="CAB4124852.1"/>
    </source>
</evidence>
<keyword evidence="1" id="KW-0812">Transmembrane</keyword>
<gene>
    <name evidence="2" type="ORF">UFOVP65_36</name>
</gene>
<keyword evidence="1" id="KW-0472">Membrane</keyword>
<evidence type="ECO:0000256" key="1">
    <source>
        <dbReference type="SAM" id="Phobius"/>
    </source>
</evidence>
<feature type="transmembrane region" description="Helical" evidence="1">
    <location>
        <begin position="30"/>
        <end position="51"/>
    </location>
</feature>
<organism evidence="2">
    <name type="scientific">uncultured Caudovirales phage</name>
    <dbReference type="NCBI Taxonomy" id="2100421"/>
    <lineage>
        <taxon>Viruses</taxon>
        <taxon>Duplodnaviria</taxon>
        <taxon>Heunggongvirae</taxon>
        <taxon>Uroviricota</taxon>
        <taxon>Caudoviricetes</taxon>
        <taxon>Peduoviridae</taxon>
        <taxon>Maltschvirus</taxon>
        <taxon>Maltschvirus maltsch</taxon>
    </lineage>
</organism>